<dbReference type="Proteomes" id="UP000540989">
    <property type="component" value="Unassembled WGS sequence"/>
</dbReference>
<comment type="similarity">
    <text evidence="2">Belongs to the TMEM19 family.</text>
</comment>
<feature type="transmembrane region" description="Helical" evidence="6">
    <location>
        <begin position="62"/>
        <end position="79"/>
    </location>
</feature>
<evidence type="ECO:0000313" key="8">
    <source>
        <dbReference type="Proteomes" id="UP000540989"/>
    </source>
</evidence>
<evidence type="ECO:0000256" key="3">
    <source>
        <dbReference type="ARBA" id="ARBA00022692"/>
    </source>
</evidence>
<dbReference type="InterPro" id="IPR002794">
    <property type="entry name" value="DUF92_TMEM19"/>
</dbReference>
<comment type="caution">
    <text evidence="7">The sequence shown here is derived from an EMBL/GenBank/DDBJ whole genome shotgun (WGS) entry which is preliminary data.</text>
</comment>
<feature type="transmembrane region" description="Helical" evidence="6">
    <location>
        <begin position="223"/>
        <end position="242"/>
    </location>
</feature>
<reference evidence="7 8" key="1">
    <citation type="submission" date="2020-08" db="EMBL/GenBank/DDBJ databases">
        <title>Genomic Encyclopedia of Type Strains, Phase IV (KMG-V): Genome sequencing to study the core and pangenomes of soil and plant-associated prokaryotes.</title>
        <authorList>
            <person name="Whitman W."/>
        </authorList>
    </citation>
    <scope>NUCLEOTIDE SEQUENCE [LARGE SCALE GENOMIC DNA]</scope>
    <source>
        <strain evidence="7 8">M8UP14</strain>
    </source>
</reference>
<accession>A0A7W7Z8Z3</accession>
<organism evidence="7 8">
    <name type="scientific">Granulicella aggregans</name>
    <dbReference type="NCBI Taxonomy" id="474949"/>
    <lineage>
        <taxon>Bacteria</taxon>
        <taxon>Pseudomonadati</taxon>
        <taxon>Acidobacteriota</taxon>
        <taxon>Terriglobia</taxon>
        <taxon>Terriglobales</taxon>
        <taxon>Acidobacteriaceae</taxon>
        <taxon>Granulicella</taxon>
    </lineage>
</organism>
<feature type="transmembrane region" description="Helical" evidence="6">
    <location>
        <begin position="107"/>
        <end position="126"/>
    </location>
</feature>
<dbReference type="Pfam" id="PF01940">
    <property type="entry name" value="DUF92"/>
    <property type="match status" value="1"/>
</dbReference>
<keyword evidence="3 6" id="KW-0812">Transmembrane</keyword>
<dbReference type="RefSeq" id="WP_184213263.1">
    <property type="nucleotide sequence ID" value="NZ_JACHIP010000001.1"/>
</dbReference>
<keyword evidence="4 6" id="KW-1133">Transmembrane helix</keyword>
<proteinExistence type="inferred from homology"/>
<keyword evidence="5 6" id="KW-0472">Membrane</keyword>
<dbReference type="AlphaFoldDB" id="A0A7W7Z8Z3"/>
<keyword evidence="8" id="KW-1185">Reference proteome</keyword>
<evidence type="ECO:0000256" key="5">
    <source>
        <dbReference type="ARBA" id="ARBA00023136"/>
    </source>
</evidence>
<feature type="transmembrane region" description="Helical" evidence="6">
    <location>
        <begin position="248"/>
        <end position="270"/>
    </location>
</feature>
<dbReference type="PANTHER" id="PTHR13353:SF5">
    <property type="entry name" value="TRANSMEMBRANE PROTEIN 19"/>
    <property type="match status" value="1"/>
</dbReference>
<dbReference type="GO" id="GO:0016020">
    <property type="term" value="C:membrane"/>
    <property type="evidence" value="ECO:0007669"/>
    <property type="project" value="UniProtKB-SubCell"/>
</dbReference>
<protein>
    <submittedName>
        <fullName evidence="7">Uncharacterized protein (TIGR00297 family)</fullName>
    </submittedName>
</protein>
<evidence type="ECO:0000256" key="1">
    <source>
        <dbReference type="ARBA" id="ARBA00004141"/>
    </source>
</evidence>
<sequence>MTDRPIVGTEPVVPPGGLKLVPASRDRKQSDLLTGAVGILLILKLAVESWRLHAAGPFHKSFYAACVFSVVFALFVWLIRSATAPAAAMGGVICMNLLLRQADGFDAQNSAIFSLIALFILTFAATRFGRSRKESLGVAELRSGRRASQVIANLGAAGLLAATGRHGTPISTFGLAACVAALAEATADTVSSEVGQALASTRLGATILITSGRPVPPGTDGGVSVAGTLAGMLGAMLVIMASPFAYTYGPALCIFAGAVGGLIFDSILGATVERKGWLNNDLVNFASTVFAAIVAWTAHVLLYPILSTRL</sequence>
<dbReference type="PANTHER" id="PTHR13353">
    <property type="entry name" value="TRANSMEMBRANE PROTEIN 19"/>
    <property type="match status" value="1"/>
</dbReference>
<evidence type="ECO:0000313" key="7">
    <source>
        <dbReference type="EMBL" id="MBB5055524.1"/>
    </source>
</evidence>
<comment type="subcellular location">
    <subcellularLocation>
        <location evidence="1">Membrane</location>
        <topology evidence="1">Multi-pass membrane protein</topology>
    </subcellularLocation>
</comment>
<evidence type="ECO:0000256" key="4">
    <source>
        <dbReference type="ARBA" id="ARBA00022989"/>
    </source>
</evidence>
<gene>
    <name evidence="7" type="ORF">HDF16_000193</name>
</gene>
<name>A0A7W7Z8Z3_9BACT</name>
<evidence type="ECO:0000256" key="6">
    <source>
        <dbReference type="SAM" id="Phobius"/>
    </source>
</evidence>
<evidence type="ECO:0000256" key="2">
    <source>
        <dbReference type="ARBA" id="ARBA00009012"/>
    </source>
</evidence>
<dbReference type="EMBL" id="JACHIP010000001">
    <property type="protein sequence ID" value="MBB5055524.1"/>
    <property type="molecule type" value="Genomic_DNA"/>
</dbReference>
<feature type="transmembrane region" description="Helical" evidence="6">
    <location>
        <begin position="282"/>
        <end position="306"/>
    </location>
</feature>